<evidence type="ECO:0000256" key="2">
    <source>
        <dbReference type="SAM" id="Phobius"/>
    </source>
</evidence>
<dbReference type="Pfam" id="PF06241">
    <property type="entry name" value="Castor_Poll_mid"/>
    <property type="match status" value="1"/>
</dbReference>
<dbReference type="Gene3D" id="3.40.50.720">
    <property type="entry name" value="NAD(P)-binding Rossmann-like Domain"/>
    <property type="match status" value="1"/>
</dbReference>
<dbReference type="SUPFAM" id="SSF51735">
    <property type="entry name" value="NAD(P)-binding Rossmann-fold domains"/>
    <property type="match status" value="1"/>
</dbReference>
<dbReference type="OrthoDB" id="9810759at2"/>
<dbReference type="Proteomes" id="UP000003959">
    <property type="component" value="Unassembled WGS sequence"/>
</dbReference>
<feature type="transmembrane region" description="Helical" evidence="2">
    <location>
        <begin position="73"/>
        <end position="98"/>
    </location>
</feature>
<dbReference type="Pfam" id="PF07885">
    <property type="entry name" value="Ion_trans_2"/>
    <property type="match status" value="1"/>
</dbReference>
<feature type="domain" description="Potassium channel" evidence="4">
    <location>
        <begin position="25"/>
        <end position="97"/>
    </location>
</feature>
<evidence type="ECO:0000259" key="5">
    <source>
        <dbReference type="Pfam" id="PF22614"/>
    </source>
</evidence>
<dbReference type="eggNOG" id="COG1226">
    <property type="taxonomic scope" value="Bacteria"/>
</dbReference>
<feature type="transmembrane region" description="Helical" evidence="2">
    <location>
        <begin position="21"/>
        <end position="39"/>
    </location>
</feature>
<protein>
    <submittedName>
        <fullName evidence="6">Putative TrkA-N domain ion channel</fullName>
    </submittedName>
</protein>
<dbReference type="EMBL" id="GL890815">
    <property type="protein sequence ID" value="EGJ35747.1"/>
    <property type="molecule type" value="Genomic_DNA"/>
</dbReference>
<dbReference type="GO" id="GO:0005886">
    <property type="term" value="C:plasma membrane"/>
    <property type="evidence" value="ECO:0007669"/>
    <property type="project" value="UniProtKB-SubCell"/>
</dbReference>
<dbReference type="Gene3D" id="1.10.287.70">
    <property type="match status" value="1"/>
</dbReference>
<evidence type="ECO:0000259" key="4">
    <source>
        <dbReference type="Pfam" id="PF07885"/>
    </source>
</evidence>
<dbReference type="InterPro" id="IPR036721">
    <property type="entry name" value="RCK_C_sf"/>
</dbReference>
<keyword evidence="2" id="KW-0472">Membrane</keyword>
<evidence type="ECO:0000313" key="7">
    <source>
        <dbReference type="Proteomes" id="UP000003959"/>
    </source>
</evidence>
<name>F4XI41_9CYAN</name>
<evidence type="ECO:0000256" key="1">
    <source>
        <dbReference type="ARBA" id="ARBA00004651"/>
    </source>
</evidence>
<dbReference type="PANTHER" id="PTHR43833">
    <property type="entry name" value="POTASSIUM CHANNEL PROTEIN 2-RELATED-RELATED"/>
    <property type="match status" value="1"/>
</dbReference>
<proteinExistence type="predicted"/>
<dbReference type="InterPro" id="IPR003148">
    <property type="entry name" value="RCK_N"/>
</dbReference>
<keyword evidence="7" id="KW-1185">Reference proteome</keyword>
<accession>F4XI41</accession>
<organism evidence="6 7">
    <name type="scientific">Moorena producens 3L</name>
    <dbReference type="NCBI Taxonomy" id="489825"/>
    <lineage>
        <taxon>Bacteria</taxon>
        <taxon>Bacillati</taxon>
        <taxon>Cyanobacteriota</taxon>
        <taxon>Cyanophyceae</taxon>
        <taxon>Coleofasciculales</taxon>
        <taxon>Coleofasciculaceae</taxon>
        <taxon>Moorena</taxon>
    </lineage>
</organism>
<dbReference type="SUPFAM" id="SSF116726">
    <property type="entry name" value="TrkA C-terminal domain-like"/>
    <property type="match status" value="1"/>
</dbReference>
<dbReference type="GO" id="GO:0006813">
    <property type="term" value="P:potassium ion transport"/>
    <property type="evidence" value="ECO:0007669"/>
    <property type="project" value="InterPro"/>
</dbReference>
<gene>
    <name evidence="6" type="ORF">LYNGBM3L_00630</name>
</gene>
<keyword evidence="2" id="KW-0812">Transmembrane</keyword>
<dbReference type="HOGENOM" id="CLU_050982_1_2_3"/>
<comment type="subcellular location">
    <subcellularLocation>
        <location evidence="1">Cell membrane</location>
        <topology evidence="1">Multi-pass membrane protein</topology>
    </subcellularLocation>
</comment>
<dbReference type="InterPro" id="IPR036291">
    <property type="entry name" value="NAD(P)-bd_dom_sf"/>
</dbReference>
<dbReference type="InterPro" id="IPR013099">
    <property type="entry name" value="K_chnl_dom"/>
</dbReference>
<sequence>MILLWNRKFWNFLRSENLDKVMIIIIIIITINTITISWLEPDISKADAFWWSIVTLTTVGYGDITPVTVGGRFIAILDMFVGIGFLAIFTATLAGIFVDQKIKNDLGMGSYKFNNHLIISEWNSRAQFIINELRKFPKTQDDKIILIANIDRKPIEDNNLFFIKGNVCDETLNRANLIQARTVIILGDDSIDETARDAKVILSTLTVESINPNAYTVVELVDETHVKSCQRAKVDEIIVSSELSSMLISQAALNHGITKVVSEILSTQSGNKLYKIAIPESRVGSSFMEVFTYMKQAYQSIVLAVQKGIEGDVISNPPTDYKLENGDYLIVVAQDEPRPLQKSST</sequence>
<evidence type="ECO:0000313" key="6">
    <source>
        <dbReference type="EMBL" id="EGJ35747.1"/>
    </source>
</evidence>
<dbReference type="Gene3D" id="3.30.70.1450">
    <property type="entry name" value="Regulator of K+ conductance, C-terminal domain"/>
    <property type="match status" value="1"/>
</dbReference>
<keyword evidence="2" id="KW-1133">Transmembrane helix</keyword>
<reference evidence="7" key="1">
    <citation type="journal article" date="2011" name="Proc. Natl. Acad. Sci. U.S.A.">
        <title>Genomic insights into the physiology and ecology of the marine filamentous cyanobacterium Lyngbya majuscula.</title>
        <authorList>
            <person name="Jones A.C."/>
            <person name="Monroe E.A."/>
            <person name="Podell S."/>
            <person name="Hess W.R."/>
            <person name="Klages S."/>
            <person name="Esquenazi E."/>
            <person name="Niessen S."/>
            <person name="Hoover H."/>
            <person name="Rothmann M."/>
            <person name="Lasken R.S."/>
            <person name="Yates J.R.III."/>
            <person name="Reinhardt R."/>
            <person name="Kube M."/>
            <person name="Burkart M.D."/>
            <person name="Allen E.E."/>
            <person name="Dorrestein P.C."/>
            <person name="Gerwick W.H."/>
            <person name="Gerwick L."/>
        </authorList>
    </citation>
    <scope>NUCLEOTIDE SEQUENCE [LARGE SCALE GENOMIC DNA]</scope>
    <source>
        <strain evidence="7">3L</strain>
    </source>
</reference>
<dbReference type="PANTHER" id="PTHR43833:SF9">
    <property type="entry name" value="POTASSIUM CHANNEL PROTEIN YUGO-RELATED"/>
    <property type="match status" value="1"/>
</dbReference>
<feature type="domain" description="CASTOR/POLLUX/SYM8 ion channel conserved" evidence="3">
    <location>
        <begin position="243"/>
        <end position="338"/>
    </location>
</feature>
<dbReference type="PRINTS" id="PR00169">
    <property type="entry name" value="KCHANNEL"/>
</dbReference>
<dbReference type="SUPFAM" id="SSF81324">
    <property type="entry name" value="Voltage-gated potassium channels"/>
    <property type="match status" value="1"/>
</dbReference>
<dbReference type="Pfam" id="PF22614">
    <property type="entry name" value="Slo-like_RCK"/>
    <property type="match status" value="1"/>
</dbReference>
<feature type="domain" description="RCK N-terminal" evidence="5">
    <location>
        <begin position="113"/>
        <end position="217"/>
    </location>
</feature>
<dbReference type="AlphaFoldDB" id="F4XI41"/>
<dbReference type="InterPro" id="IPR010420">
    <property type="entry name" value="CASTOR/POLLUX/SYM8_dom"/>
</dbReference>
<dbReference type="InterPro" id="IPR050721">
    <property type="entry name" value="Trk_Ktr_HKT_K-transport"/>
</dbReference>
<evidence type="ECO:0000259" key="3">
    <source>
        <dbReference type="Pfam" id="PF06241"/>
    </source>
</evidence>